<feature type="region of interest" description="Disordered" evidence="1">
    <location>
        <begin position="4062"/>
        <end position="4092"/>
    </location>
</feature>
<accession>A0A812I8K5</accession>
<keyword evidence="4" id="KW-1185">Reference proteome</keyword>
<evidence type="ECO:0000256" key="1">
    <source>
        <dbReference type="SAM" id="MobiDB-lite"/>
    </source>
</evidence>
<feature type="domain" description="OTU" evidence="2">
    <location>
        <begin position="692"/>
        <end position="827"/>
    </location>
</feature>
<dbReference type="InterPro" id="IPR005135">
    <property type="entry name" value="Endo/exonuclease/phosphatase"/>
</dbReference>
<feature type="compositionally biased region" description="Basic and acidic residues" evidence="1">
    <location>
        <begin position="251"/>
        <end position="265"/>
    </location>
</feature>
<sequence>MWAKTQTVKQRHLLRCKKQQSSLISKGFPCSCAWISGMELGVLPDEDAWLGEVAVSHEADVLNMTAAKMTAHDEFELYCVQSELFDMIDVCFECELQTYHIAGDEDTKEPGSRLEDVSLWCGYTIKDGHGSAGVHPGKGFEQALFQDPFLVEPDCYAEPPKCEPSISCTPTSTSSFSCFAGGVTFFAAVLEDWGFNPWSGCRVGEAKNPGPAAMSILGADFLEEIKIMIREMVQQAIREAFTAGPSPSARDGARECNESNDDEGKRKRRRRDGKGEGGKSGQPEQQASGADLRSSDASSGTTPSRGKGKGSSGAARKVLLSDAADKQTKQSGHKSPDKDGWIKVQRAPPVGDFKLRPQDWDSTIVQVDNFASELDSAANDAVFKAVVLCNTEEQELINTMLAGTAKKHSVLTIVLGKCDKAQRIPGKIGDRLCFRDGLATKITSQNTAAPQPTGMKQQQVQIAAKATQVISVRVPSLFMEREKWDMFAKNPSKSIVQWCGDHHVQTIDTFAWKEEQDQRMGRQLYGLVRLLQVDVTTILRASGHGGIFIEDISRKTRAAVEWISRISSDEQHHAPSADEAVATVWMLESIPKEWDTDQIKAKDNRDLVPVAVEYMGAAMTLWAVLAPPRNTPRKQRPLRGATMSLEAKRSILDPIAEAAGVTGGTEVSQNAQKEESVAKRPKVEKRKIPTGTKLQSMPGDGSCGFHCFAEGLKILSKDKQVVHPREMRAKVAAHLQRYEKEYVHMWDGTGPSGQKLPSWNEYVEAVSKESAYISEMEIAALCRIYDIRAILVPECASFPPVTFHIKQQKRVIGLWHTHQHLDLLLPDGQTGYPKELLEVKNGPTFGVRVGGAESEAGTVWTSRASQVKGANIVPSSKRSLEGTVWTNKTARSSAAGKRNATSQPDGLDSRPHGTACQRTIWTTSANSLPNLPANPDLEHDIDALDSMISESLLDSNNSIQSNKKRKCPWRVRDPMPVDKIFRCKLCPFQKPVKDAKSYINCRAKHCNTHHEGKGLPGKHFRPMMENVNGDLERFFWKCPICRKGVTKELRAKINAKAFAAMKRAHGAEQHPRIDRARWLKIAKKPMDKAKVSKKHRFQKLNAKVVNHLQAPPVPTTKFRMYIWPHAKCTKKKITGLECEFHLVSIFLKIASLNVNRKGVSLSNLIDDFASGIGAELLSIQEADVNPLSKLGYLKEWRSLGATAILSQLDDGANSHRVALVSKLPIQPVTLKTELASTRYSAGLIDCRISGRISKVLMVAFYGFPNDAHATSQALLEVFEAVKRFGGAFILLGDYNMTQEEGAVRDLLMEGSARSLDEMFLGPLPPTNPLNTRRIDFGLADSTVLATDVQHFRRCELSDHAIICYSLDSSALSTGHAQPTFANLSQNDPEKIAQSFELSWDIHRFDSYLDSGDLDEAWRLLSDAGEASLANKENAGQCQARSEAWSPKQRPLVKQSVHVRGHESQGVRGLRRLTTRLRQLHQQRHCDDLREAIVQSLPKLRKLVPELPFLPAGCLEEQVDAVQQLYERYLAQEQEARVQQWRSRTKQNVVRQISWVKRKADEALRAEQQPPPIESAPVSIHPTLVLKTQGKNWKEKWTAKPGDINFQAIREILEEVPQVQPSEIQLQMTALELKEAAKQMINKATGADQWSAKSMLRLPEQWWDGLCRLWNKIIVLGYIPRLWRRAVIILLPKKVDETRPIALSSVLWRIGARCVARKLRQWSELWLDHCTLGSAAGRAVTDAHCRVHMAWNDGCRAFIQQDLTAFFDSLSVPAVVMVLNRLGAPTALKTLLTSFYHDARRIFRVGGVWDTGWFEPTRGLLQGCPLSPVVALAVGCIWSRFCQVPGAQNLIYVDDRMIWPDHSMPDPVAAVSLALHKSDIYDAAFNFTCKPSKCGVAAALDDHSLDVIAERRGYKRTSHLDILGVRLDLQVQNASPLKLHLRVLLLRLHYLKVLGPNAAHKKLVIHSLVFSAVLWAAGVAEPCSREIREIQKATRAVYKQHCTDETPAILLYEVFGWDLNLRWALDKAALKALWRYVCKPPEWLDTLPLTNAFPAWGVIFPMAQEVLERLNWQALVRDKALSRTDDNGVQRKYFFGVDSFKVLIQWLTEAHRYKAKGQGMLLLDIVHLDSPAPPWKFVELAWQQEALLGTIMLGTAFVLSLDKLFFADVEERLFGARIQEFPAAPAAGNVQRFVQRLVEVILRAQLSDLLLVATDGSSQDDIGAFAIVVESENEPLACGDSHEDQSPFRQELQAIVFFLHASRVACIHGARIAVLVDCKSAIKAVQSPTNCSAPLLAGRARRDLLHLREQGNIIDFVWVPSHGKKDGWHPPTPLEATKCRRLNQIADEAANKERAARCVDSSRAKWHRAFESAEKQEIAIIRAAAAASKELEEYILATHACAVCLAQVMWLFLKWNVSRTGLDPAAQHLSEMGRLDRSQSILDFSAQLDFVGTDPVTFEGELEKDCRQRKLFECRWWCMRLANVDKTHFPQSDVYNIITANLRDLFAHCCDVDASVSDAAHHLIWNHGLGGLPFVQQLIAEAMLERMEDLLPESVEISKEALKQAMRCATNLTTVLRALTKPQRQKWVSLLVRALQIEEQDQVQETLLSYLKILWRVDDEPRASYAEAEEQLKGFSMHANKHLQMEIWQLQALLCIKLQQCAAVAAVAATATLLDQYVWSLIAWIQQLSAENDQMALFQLLHDAADQNVQSAHRSIRAACLTVTSSWSKYNVLEALRALSDCVGGRSKKLFAACRGGRCITLDQGYHKLWTDNANLRKSLLSCSSLDSPFRTASAILVSAGWQDVEPALRFHDYRRENSAGWADTGKLRKALRVQTMVQECRKQLVDKLLLRDAASLDESDLTEECGSDDERLNTKEDRPGALRAKMGVHEGMSSPVEQAKQRESRASMDAIGAHELDSVPEQTQAAIDPFHPSFEALRLGRELFFWSAKDEPLLMAAPARDVKVAVSRVGSALALNPECRLQKAELKRKSWGSASTRSGSSEDSLEELLLSCKDIVLCSEHPWVLDPFVDDLIELRVTSWQTRGLGAYQPKDHASLMRKMEKDLQNQNLLSMAKGVGYNPSTREPSRVTVQGDSGAMKFHMMPKEWGARGIQSYIDFEQIEAMWAKTQTVKQRHLLRCKKQQSSLISKGFPCSCAWISGMELGVLPDEDAWLGEVAVSHEADVLNTTAAKMTAHDEFELYCVQSELFDMIDVCFECELQTYHIAGDEDTKEPGSRLEDVSLWCGYTIKDGHGSASVHPGKGFEQALFQDPFLVEPDCYAEPPKCEPSISCTPTSTSSFSCFAGGVTFFAAVLEDWGFNPWSGCRVGEAKNPGPAAMSILGADFLEEIKIMIREMVQQAIREAFTAGPSPSARDGARECNESNDDEGKRKRRRRDGKGEGGKSGQPEQQASGADLRSSDASSGTTPSRGKGKGSSGAARKVLLSDAADKQTKQSGHKSPDKDGWIKVQRAPPVGDFKLRPQDWDSTIVQVDNFASELDSAANDAVFKAVVLCNTEEQELINTMLAGTAKKHSVLTIVLGKCDKAQRIPGKIGDRLCFRDGLATKITSQNTAAPQPTGTKQQQVQIATKATQVISVRVPSLFMEREKWDMFAKNPSKSIVQWCGDHHVQTIDTFAWKEEQDQRMGRQLYGLVRLLQVDVTTILRASGHGGIFIEDISRKTRAAVEWISRISSDEQHHSYLGRALRATGDLGLVVRGKQLGWRRSVKADEAVATVWMLESIPKEWDTDQIKEVLRTSFQNVTLIKQRHVKGWRTCWFRGALQAKDNRDLVPVAVEYMGAAMTLWAVLAPPRNTPRKQRPLRGATMSLEAKRSILDPIAEAAGVTGGTEVSQNAQKEESVAKRPKVEKRKIPTGTKLQSMPGDGSCGFHCFAEGLKILSKDKQVVHPREMRAKVAAHLQRYEKEYVHMWDGTGPSGQKLPSWNEYVEAVSKESAYISEMEIAALCRIYDIRAILVPECASFPPVTFHIKQQKRVIGLWHTHQHLDLLLPDGQTGYPKELLEVKNGPTFGVRVGGAESEAGTVWTSRASQVKGANIVPSSKRSLEGTVWTNKTARSSAAGKRNATSQPDGLDSRPHGTACQRTIWTTSANSLPNLPANPDLEHDIDALDSMISESLLDSNNSIQSNKKRKCPWRVRDPMPVDKIFRCKLCPFQKPVKDAKSYINCRAKHCNTHHEGKGLPGKHFRPMMENVNGDLERFFWKCPICRKGVTKELRAKINAKAFAAMKRAHGAEQHPRIDRARWLKIAKKPMDKAKVSKKHRFQKLNAKVVNHLQAPPVPTTKFRMYIWPHAKCTKKKITGLECEFHLVSIFLKIASLNVIRKGVSLSNLIDDFASGIGAELLSIQEADVNPLSKLGYLKEWRSLGATAILSQLDDGANSHRVALVSKLPIQPVTLKTELASTRYSAGLIDCRISGRISKVLMVAFYGFPNDAHATSQALLEVFEAVKRFGGAFILLGDYNMTQEEGAVRDLLMEGSARSLDEMFLGPLPPTNPLNTRRIDFGLADSTVLATDVQHFRRCELSDHAIICYSLDSSALSTGHAQPTFANLSQNDPEKIAQSFELSWDIHRFDSYLDSGDLDEAWRLLSDAGEASLANKENAGQCQVFEAFEDSPHASANFTNNGIVMIYVRNKRLGSNSGDHADEALRAEQQPPPIESAPVSIHPTLVLKTQGKNWKEKWTAKPGDINFQAIREILEEVPQVQPSEIQLQMTALELKEAAKQMINKATGADQWSAKSMLRLAEQWWDGLCRLWNKIIVLGYIPRLWRRAVIILLPKKVDETRPIALSSVLWRIGARCVARKLRQWSELWLDHCTLGSAAGRAVTDAHCRVHMAWNDGCRAFIQQDLTAFFDSLSVPAVVMVLNRLGAPTALKTLLTSFYHDARRIFRVGGVWDTGWFEPTRGLLQGCPLSPVVALAVGCIWSRFCQVPGAQNLIYVDDRMIWPDHSMPDPVAAVSLALHKSDIYDAAFNFTCKPSKCGVAAALDDHSLDVIAERRGYKRTSHLDILGVRLDLQVQNASPLKLHLRVLLLRLHYLKVLGPNAAHKKLVIHSLVFSAVLWAAGVAEPCSREIREIQKATRAVYKQHCTDETPAILLYEVFGWDLNLRWALDKAALKALWRYVCKPPEWLDTLPLTNAFPAWGVIFPMAQEVLERLNWQALVRDKALSRTDDNGVQRKYFFGVDSFKVLIQWLTEAHRYKAVMECGMLLLDIVHLDSPAPPWKFVELAWQQEALLGTIMLGAAFVLSLDKLFFADVEERLFGARIQEFPAAPAAGNVQRFVQRLVEVILRAQLSDLLLVATDGSSQDDIGAFAIVVESENEPLACGDSHEDQSPFRQELQAIVFFLHASRVACIHGARIAVLVDCKSAIKAVQSPTNCSAPLLAGRARRDLLHLREQGNIIDFVWVPSHGKKDGWHPPTPLEATKCRRLNQIADEAANKERAARCVDSSRAKWHRAFESAEKQEIAIIRAAAAASKELEEYILATHACAVCLAQVMWLFLKWNVLIQHLSEMGRLDRSQSILDFSAQLDFVGTDPVTFEGELEKDCRQRKLFECRWWCMRLANVDKTHFSQSDVYNIITANLRDLFAHCCDVDASVSDAAHHLIWNHGLGGLPFVQQLIAEAMLDRMEDLLPESVEISKEALKQAMRCATNLTTVLRALTKPQRQKWVSLLVRALQIEEQDQVQETLLSYLKILWRVDDEPRASYAEAEEQLKGFSMHANKHLQMEIWQLHYC</sequence>
<feature type="region of interest" description="Disordered" evidence="1">
    <location>
        <begin position="243"/>
        <end position="343"/>
    </location>
</feature>
<dbReference type="Pfam" id="PF03372">
    <property type="entry name" value="Exo_endo_phos"/>
    <property type="match status" value="2"/>
</dbReference>
<dbReference type="Gene3D" id="3.60.10.10">
    <property type="entry name" value="Endonuclease/exonuclease/phosphatase"/>
    <property type="match status" value="2"/>
</dbReference>
<feature type="compositionally biased region" description="Basic and acidic residues" evidence="1">
    <location>
        <begin position="3445"/>
        <end position="3463"/>
    </location>
</feature>
<dbReference type="InterPro" id="IPR038765">
    <property type="entry name" value="Papain-like_cys_pep_sf"/>
</dbReference>
<gene>
    <name evidence="3" type="primary">gcs-1</name>
    <name evidence="3" type="ORF">SNAT2548_LOCUS3471</name>
</gene>
<dbReference type="Proteomes" id="UP000604046">
    <property type="component" value="Unassembled WGS sequence"/>
</dbReference>
<proteinExistence type="predicted"/>
<dbReference type="OrthoDB" id="416119at2759"/>
<dbReference type="PANTHER" id="PTHR19446">
    <property type="entry name" value="REVERSE TRANSCRIPTASES"/>
    <property type="match status" value="1"/>
</dbReference>
<dbReference type="GO" id="GO:0003824">
    <property type="term" value="F:catalytic activity"/>
    <property type="evidence" value="ECO:0007669"/>
    <property type="project" value="InterPro"/>
</dbReference>
<dbReference type="Gene3D" id="3.30.420.10">
    <property type="entry name" value="Ribonuclease H-like superfamily/Ribonuclease H"/>
    <property type="match status" value="2"/>
</dbReference>
<evidence type="ECO:0000313" key="3">
    <source>
        <dbReference type="EMBL" id="CAE7029057.1"/>
    </source>
</evidence>
<feature type="domain" description="OTU" evidence="2">
    <location>
        <begin position="3871"/>
        <end position="4006"/>
    </location>
</feature>
<feature type="compositionally biased region" description="Basic and acidic residues" evidence="1">
    <location>
        <begin position="3373"/>
        <end position="3387"/>
    </location>
</feature>
<dbReference type="Gene3D" id="3.90.70.80">
    <property type="match status" value="2"/>
</dbReference>
<evidence type="ECO:0000313" key="4">
    <source>
        <dbReference type="Proteomes" id="UP000604046"/>
    </source>
</evidence>
<reference evidence="3" key="1">
    <citation type="submission" date="2021-02" db="EMBL/GenBank/DDBJ databases">
        <authorList>
            <person name="Dougan E. K."/>
            <person name="Rhodes N."/>
            <person name="Thang M."/>
            <person name="Chan C."/>
        </authorList>
    </citation>
    <scope>NUCLEOTIDE SEQUENCE</scope>
</reference>
<comment type="caution">
    <text evidence="3">The sequence shown here is derived from an EMBL/GenBank/DDBJ whole genome shotgun (WGS) entry which is preliminary data.</text>
</comment>
<protein>
    <submittedName>
        <fullName evidence="3">Gcs-1 protein</fullName>
    </submittedName>
</protein>
<name>A0A812I8K5_9DINO</name>
<feature type="region of interest" description="Disordered" evidence="1">
    <location>
        <begin position="661"/>
        <end position="697"/>
    </location>
</feature>
<dbReference type="InterPro" id="IPR036691">
    <property type="entry name" value="Endo/exonu/phosph_ase_sf"/>
</dbReference>
<dbReference type="InterPro" id="IPR036397">
    <property type="entry name" value="RNaseH_sf"/>
</dbReference>
<feature type="region of interest" description="Disordered" evidence="1">
    <location>
        <begin position="2860"/>
        <end position="2880"/>
    </location>
</feature>
<feature type="region of interest" description="Disordered" evidence="1">
    <location>
        <begin position="3365"/>
        <end position="3465"/>
    </location>
</feature>
<dbReference type="EMBL" id="CAJNDS010000212">
    <property type="protein sequence ID" value="CAE7029057.1"/>
    <property type="molecule type" value="Genomic_DNA"/>
</dbReference>
<dbReference type="CDD" id="cd22744">
    <property type="entry name" value="OTU"/>
    <property type="match status" value="2"/>
</dbReference>
<dbReference type="PROSITE" id="PS50802">
    <property type="entry name" value="OTU"/>
    <property type="match status" value="2"/>
</dbReference>
<feature type="region of interest" description="Disordered" evidence="1">
    <location>
        <begin position="883"/>
        <end position="913"/>
    </location>
</feature>
<feature type="compositionally biased region" description="Basic and acidic residues" evidence="1">
    <location>
        <begin position="2868"/>
        <end position="2880"/>
    </location>
</feature>
<dbReference type="GO" id="GO:0003676">
    <property type="term" value="F:nucleic acid binding"/>
    <property type="evidence" value="ECO:0007669"/>
    <property type="project" value="InterPro"/>
</dbReference>
<organism evidence="3 4">
    <name type="scientific">Symbiodinium natans</name>
    <dbReference type="NCBI Taxonomy" id="878477"/>
    <lineage>
        <taxon>Eukaryota</taxon>
        <taxon>Sar</taxon>
        <taxon>Alveolata</taxon>
        <taxon>Dinophyceae</taxon>
        <taxon>Suessiales</taxon>
        <taxon>Symbiodiniaceae</taxon>
        <taxon>Symbiodinium</taxon>
    </lineage>
</organism>
<dbReference type="SUPFAM" id="SSF56219">
    <property type="entry name" value="DNase I-like"/>
    <property type="match status" value="2"/>
</dbReference>
<evidence type="ECO:0000259" key="2">
    <source>
        <dbReference type="PROSITE" id="PS50802"/>
    </source>
</evidence>
<dbReference type="SUPFAM" id="SSF54001">
    <property type="entry name" value="Cysteine proteinases"/>
    <property type="match status" value="2"/>
</dbReference>
<feature type="compositionally biased region" description="Basic and acidic residues" evidence="1">
    <location>
        <begin position="323"/>
        <end position="341"/>
    </location>
</feature>
<feature type="region of interest" description="Disordered" evidence="1">
    <location>
        <begin position="3841"/>
        <end position="3876"/>
    </location>
</feature>
<dbReference type="InterPro" id="IPR000477">
    <property type="entry name" value="RT_dom"/>
</dbReference>
<dbReference type="InterPro" id="IPR003323">
    <property type="entry name" value="OTU_dom"/>
</dbReference>
<dbReference type="Pfam" id="PF00078">
    <property type="entry name" value="RVT_1"/>
    <property type="match status" value="2"/>
</dbReference>